<dbReference type="Pfam" id="PF00389">
    <property type="entry name" value="2-Hacid_dh"/>
    <property type="match status" value="1"/>
</dbReference>
<dbReference type="InterPro" id="IPR006139">
    <property type="entry name" value="D-isomer_2_OHA_DH_cat_dom"/>
</dbReference>
<keyword evidence="3" id="KW-0560">Oxidoreductase</keyword>
<feature type="domain" description="D-isomer specific 2-hydroxyacid dehydrogenase catalytic" evidence="5">
    <location>
        <begin position="21"/>
        <end position="312"/>
    </location>
</feature>
<dbReference type="SUPFAM" id="SSF52283">
    <property type="entry name" value="Formate/glycerate dehydrogenase catalytic domain-like"/>
    <property type="match status" value="1"/>
</dbReference>
<protein>
    <recommendedName>
        <fullName evidence="8">D-isomer specific 2-hydroxyacid dehydrogenase NAD-binding domain-containing protein</fullName>
    </recommendedName>
</protein>
<comment type="similarity">
    <text evidence="1">Belongs to the D-isomer specific 2-hydroxyacid dehydrogenase family.</text>
</comment>
<dbReference type="InterPro" id="IPR036291">
    <property type="entry name" value="NAD(P)-bd_dom_sf"/>
</dbReference>
<dbReference type="GO" id="GO:0008652">
    <property type="term" value="P:amino acid biosynthetic process"/>
    <property type="evidence" value="ECO:0007669"/>
    <property type="project" value="UniProtKB-KW"/>
</dbReference>
<evidence type="ECO:0000256" key="3">
    <source>
        <dbReference type="ARBA" id="ARBA00023002"/>
    </source>
</evidence>
<keyword evidence="4" id="KW-0520">NAD</keyword>
<reference evidence="7" key="1">
    <citation type="submission" date="2018-05" db="EMBL/GenBank/DDBJ databases">
        <authorList>
            <person name="Lanie J.A."/>
            <person name="Ng W.-L."/>
            <person name="Kazmierczak K.M."/>
            <person name="Andrzejewski T.M."/>
            <person name="Davidsen T.M."/>
            <person name="Wayne K.J."/>
            <person name="Tettelin H."/>
            <person name="Glass J.I."/>
            <person name="Rusch D."/>
            <person name="Podicherti R."/>
            <person name="Tsui H.-C.T."/>
            <person name="Winkler M.E."/>
        </authorList>
    </citation>
    <scope>NUCLEOTIDE SEQUENCE</scope>
</reference>
<evidence type="ECO:0000256" key="1">
    <source>
        <dbReference type="ARBA" id="ARBA00005854"/>
    </source>
</evidence>
<organism evidence="7">
    <name type="scientific">marine metagenome</name>
    <dbReference type="NCBI Taxonomy" id="408172"/>
    <lineage>
        <taxon>unclassified sequences</taxon>
        <taxon>metagenomes</taxon>
        <taxon>ecological metagenomes</taxon>
    </lineage>
</organism>
<dbReference type="AlphaFoldDB" id="A0A381ZIV4"/>
<dbReference type="CDD" id="cd12169">
    <property type="entry name" value="PGDH_like_1"/>
    <property type="match status" value="1"/>
</dbReference>
<dbReference type="Gene3D" id="3.40.50.720">
    <property type="entry name" value="NAD(P)-binding Rossmann-like Domain"/>
    <property type="match status" value="2"/>
</dbReference>
<evidence type="ECO:0000313" key="7">
    <source>
        <dbReference type="EMBL" id="SVA89064.1"/>
    </source>
</evidence>
<sequence length="317" mass="34777">MTKVAVLDDYQEVALQMADWKSLPSEAEVIVFKNHLSDENDISKRLEQFEVVSAMRERTPFPKRLLEKLPNLKLLVTTGMRNASIDIPAASKLGITVCGTEGLGYPTAELTWGLIVSLARKISEENSSSRSGSWQTTLGIGLNGKTLGILGLGNLGSQVARIGNAFGMNVIAWSQNLTEERAIENGVTLVTFDDLMKNPDFLSIHTVLSERTRGLIGEKELNFMKPTAFLINTSRGPIVDEEALVQALREGVIAGAGLDVFDTEPLPCQHPFLTLPNTLITPHMGYVTVEGYKIFYSQTVECINQYLNGTPVRVLNP</sequence>
<dbReference type="PROSITE" id="PS00065">
    <property type="entry name" value="D_2_HYDROXYACID_DH_1"/>
    <property type="match status" value="1"/>
</dbReference>
<dbReference type="InterPro" id="IPR050857">
    <property type="entry name" value="D-2-hydroxyacid_DH"/>
</dbReference>
<dbReference type="EMBL" id="UINC01021468">
    <property type="protein sequence ID" value="SVA89064.1"/>
    <property type="molecule type" value="Genomic_DNA"/>
</dbReference>
<dbReference type="PANTHER" id="PTHR42789">
    <property type="entry name" value="D-ISOMER SPECIFIC 2-HYDROXYACID DEHYDROGENASE FAMILY PROTEIN (AFU_ORTHOLOGUE AFUA_6G10090)"/>
    <property type="match status" value="1"/>
</dbReference>
<dbReference type="GO" id="GO:0051287">
    <property type="term" value="F:NAD binding"/>
    <property type="evidence" value="ECO:0007669"/>
    <property type="project" value="InterPro"/>
</dbReference>
<evidence type="ECO:0000256" key="2">
    <source>
        <dbReference type="ARBA" id="ARBA00022605"/>
    </source>
</evidence>
<evidence type="ECO:0000259" key="6">
    <source>
        <dbReference type="Pfam" id="PF02826"/>
    </source>
</evidence>
<dbReference type="PROSITE" id="PS00671">
    <property type="entry name" value="D_2_HYDROXYACID_DH_3"/>
    <property type="match status" value="1"/>
</dbReference>
<evidence type="ECO:0000256" key="4">
    <source>
        <dbReference type="ARBA" id="ARBA00023027"/>
    </source>
</evidence>
<keyword evidence="2" id="KW-0028">Amino-acid biosynthesis</keyword>
<dbReference type="InterPro" id="IPR029752">
    <property type="entry name" value="D-isomer_DH_CS1"/>
</dbReference>
<name>A0A381ZIV4_9ZZZZ</name>
<dbReference type="InterPro" id="IPR029753">
    <property type="entry name" value="D-isomer_DH_CS"/>
</dbReference>
<gene>
    <name evidence="7" type="ORF">METZ01_LOCUS141918</name>
</gene>
<dbReference type="GO" id="GO:0016616">
    <property type="term" value="F:oxidoreductase activity, acting on the CH-OH group of donors, NAD or NADP as acceptor"/>
    <property type="evidence" value="ECO:0007669"/>
    <property type="project" value="InterPro"/>
</dbReference>
<accession>A0A381ZIV4</accession>
<dbReference type="FunFam" id="3.40.50.720:FF:000203">
    <property type="entry name" value="D-3-phosphoglycerate dehydrogenase (SerA)"/>
    <property type="match status" value="1"/>
</dbReference>
<proteinExistence type="inferred from homology"/>
<feature type="domain" description="D-isomer specific 2-hydroxyacid dehydrogenase NAD-binding" evidence="6">
    <location>
        <begin position="113"/>
        <end position="285"/>
    </location>
</feature>
<evidence type="ECO:0000259" key="5">
    <source>
        <dbReference type="Pfam" id="PF00389"/>
    </source>
</evidence>
<dbReference type="Pfam" id="PF02826">
    <property type="entry name" value="2-Hacid_dh_C"/>
    <property type="match status" value="1"/>
</dbReference>
<dbReference type="PANTHER" id="PTHR42789:SF1">
    <property type="entry name" value="D-ISOMER SPECIFIC 2-HYDROXYACID DEHYDROGENASE FAMILY PROTEIN (AFU_ORTHOLOGUE AFUA_6G10090)"/>
    <property type="match status" value="1"/>
</dbReference>
<evidence type="ECO:0008006" key="8">
    <source>
        <dbReference type="Google" id="ProtNLM"/>
    </source>
</evidence>
<dbReference type="InterPro" id="IPR006140">
    <property type="entry name" value="D-isomer_DH_NAD-bd"/>
</dbReference>
<dbReference type="SUPFAM" id="SSF51735">
    <property type="entry name" value="NAD(P)-binding Rossmann-fold domains"/>
    <property type="match status" value="1"/>
</dbReference>